<dbReference type="EMBL" id="LSSN01005184">
    <property type="protein sequence ID" value="OMJ10055.1"/>
    <property type="molecule type" value="Genomic_DNA"/>
</dbReference>
<gene>
    <name evidence="3" type="ORF">AYI70_g10554</name>
    <name evidence="2" type="ORF">AYI70_g11641</name>
    <name evidence="4" type="ORF">AYI70_g5169</name>
</gene>
<comment type="caution">
    <text evidence="2">The sequence shown here is derived from an EMBL/GenBank/DDBJ whole genome shotgun (WGS) entry which is preliminary data.</text>
</comment>
<protein>
    <submittedName>
        <fullName evidence="2">Uncharacterized protein</fullName>
    </submittedName>
</protein>
<dbReference type="AlphaFoldDB" id="A0A1R1X0X7"/>
<accession>A0A1R1X0X7</accession>
<dbReference type="EMBL" id="LSSN01001665">
    <property type="protein sequence ID" value="OMJ18758.1"/>
    <property type="molecule type" value="Genomic_DNA"/>
</dbReference>
<dbReference type="OrthoDB" id="5512214at2759"/>
<proteinExistence type="predicted"/>
<evidence type="ECO:0000313" key="5">
    <source>
        <dbReference type="Proteomes" id="UP000187283"/>
    </source>
</evidence>
<dbReference type="EMBL" id="LSSN01005836">
    <property type="protein sequence ID" value="OMJ08281.1"/>
    <property type="molecule type" value="Genomic_DNA"/>
</dbReference>
<feature type="transmembrane region" description="Helical" evidence="1">
    <location>
        <begin position="21"/>
        <end position="40"/>
    </location>
</feature>
<keyword evidence="5" id="KW-1185">Reference proteome</keyword>
<keyword evidence="1" id="KW-0812">Transmembrane</keyword>
<name>A0A1R1X0X7_9FUNG</name>
<evidence type="ECO:0000313" key="3">
    <source>
        <dbReference type="EMBL" id="OMJ10055.1"/>
    </source>
</evidence>
<dbReference type="Proteomes" id="UP000187283">
    <property type="component" value="Unassembled WGS sequence"/>
</dbReference>
<organism evidence="2 5">
    <name type="scientific">Smittium culicis</name>
    <dbReference type="NCBI Taxonomy" id="133412"/>
    <lineage>
        <taxon>Eukaryota</taxon>
        <taxon>Fungi</taxon>
        <taxon>Fungi incertae sedis</taxon>
        <taxon>Zoopagomycota</taxon>
        <taxon>Kickxellomycotina</taxon>
        <taxon>Harpellomycetes</taxon>
        <taxon>Harpellales</taxon>
        <taxon>Legeriomycetaceae</taxon>
        <taxon>Smittium</taxon>
    </lineage>
</organism>
<evidence type="ECO:0000256" key="1">
    <source>
        <dbReference type="SAM" id="Phobius"/>
    </source>
</evidence>
<keyword evidence="1" id="KW-1133">Transmembrane helix</keyword>
<keyword evidence="1" id="KW-0472">Membrane</keyword>
<feature type="transmembrane region" description="Helical" evidence="1">
    <location>
        <begin position="52"/>
        <end position="70"/>
    </location>
</feature>
<sequence>MDFDKMTKDNIWSREKILKEATYTGFLFGGIGFIVANLFGKRVLGLTPKVNLASSVATMVTSGYMYRGIYYKELMAKQAELQLLSAQEPEKEN</sequence>
<evidence type="ECO:0000313" key="4">
    <source>
        <dbReference type="EMBL" id="OMJ18758.1"/>
    </source>
</evidence>
<evidence type="ECO:0000313" key="2">
    <source>
        <dbReference type="EMBL" id="OMJ08281.1"/>
    </source>
</evidence>
<reference evidence="2 5" key="1">
    <citation type="submission" date="2017-01" db="EMBL/GenBank/DDBJ databases">
        <authorList>
            <person name="Mah S.A."/>
            <person name="Swanson W.J."/>
            <person name="Moy G.W."/>
            <person name="Vacquier V.D."/>
        </authorList>
    </citation>
    <scope>NUCLEOTIDE SEQUENCE [LARGE SCALE GENOMIC DNA]</scope>
    <source>
        <strain evidence="2 5">GSMNP</strain>
    </source>
</reference>